<evidence type="ECO:0000313" key="1">
    <source>
        <dbReference type="EMBL" id="ANJ09978.1"/>
    </source>
</evidence>
<reference evidence="1 2" key="1">
    <citation type="submission" date="2016-05" db="EMBL/GenBank/DDBJ databases">
        <title>Non-Contiguous Finished Genome Sequence of Streptomyces parvulus 2297 Integrated Site-Specifically with Actinophage R4.</title>
        <authorList>
            <person name="Nishizawa T."/>
            <person name="Miura T."/>
            <person name="Harada C."/>
            <person name="Guo Y."/>
            <person name="Narisawa K."/>
            <person name="Ohta H."/>
            <person name="Takahashi H."/>
            <person name="Shirai M."/>
        </authorList>
    </citation>
    <scope>NUCLEOTIDE SEQUENCE [LARGE SCALE GENOMIC DNA]</scope>
    <source>
        <strain evidence="1 2">2297</strain>
    </source>
</reference>
<dbReference type="GeneID" id="91308196"/>
<dbReference type="InterPro" id="IPR050491">
    <property type="entry name" value="AmpC-like"/>
</dbReference>
<dbReference type="EMBL" id="CP015866">
    <property type="protein sequence ID" value="ANJ09978.1"/>
    <property type="molecule type" value="Genomic_DNA"/>
</dbReference>
<dbReference type="SUPFAM" id="SSF56601">
    <property type="entry name" value="beta-lactamase/transpeptidase-like"/>
    <property type="match status" value="1"/>
</dbReference>
<dbReference type="InterPro" id="IPR012338">
    <property type="entry name" value="Beta-lactam/transpept-like"/>
</dbReference>
<proteinExistence type="predicted"/>
<sequence length="382" mass="39871">MTTHRNRARLSAVAGAVCAMTMTLTAYSGTAYAEVRAEEHPATLAALRTLQAAAGPGAAVHAGADGDDWTLSAGTGTYGADRPIRRDEHFLIGSQTKTFTATAVLQLVDEGKVALDTPIDTYLPGVVTGNGYDGTRVTVRHLLRHTSGIAPYSPGMPLDPVTVQPPRNADGTYTPREVVRTALSLDPVSAPGAKATYSNTNYVILGMLLEAVTGAPARAAVQSRVIEPLGLTRTFFPAPGDRALPSPAVTGYHGARLGGIYVWTRAQIVEPSLYGSAGAMVSTLEDLTAFYEALLGGELVSPGSLAEMKDTAQTGSGLGLFSTRLSCGVTAWGHNGMMPGHHSYTLVAEDGRHASAMTNAAFQFGTPHAQMTKVLDTAVCES</sequence>
<dbReference type="RefSeq" id="WP_064730299.1">
    <property type="nucleotide sequence ID" value="NZ_BMRX01000011.1"/>
</dbReference>
<dbReference type="Proteomes" id="UP000078468">
    <property type="component" value="Chromosome"/>
</dbReference>
<dbReference type="Gene3D" id="3.40.710.10">
    <property type="entry name" value="DD-peptidase/beta-lactamase superfamily"/>
    <property type="match status" value="1"/>
</dbReference>
<dbReference type="InterPro" id="IPR001466">
    <property type="entry name" value="Beta-lactam-related"/>
</dbReference>
<dbReference type="PANTHER" id="PTHR46825">
    <property type="entry name" value="D-ALANYL-D-ALANINE-CARBOXYPEPTIDASE/ENDOPEPTIDASE AMPH"/>
    <property type="match status" value="1"/>
</dbReference>
<dbReference type="PANTHER" id="PTHR46825:SF7">
    <property type="entry name" value="D-ALANYL-D-ALANINE CARBOXYPEPTIDASE"/>
    <property type="match status" value="1"/>
</dbReference>
<gene>
    <name evidence="1" type="ORF">Spa2297_25190</name>
</gene>
<dbReference type="Pfam" id="PF00144">
    <property type="entry name" value="Beta-lactamase"/>
    <property type="match status" value="1"/>
</dbReference>
<organism evidence="1 2">
    <name type="scientific">Streptomyces parvulus</name>
    <dbReference type="NCBI Taxonomy" id="146923"/>
    <lineage>
        <taxon>Bacteria</taxon>
        <taxon>Bacillati</taxon>
        <taxon>Actinomycetota</taxon>
        <taxon>Actinomycetes</taxon>
        <taxon>Kitasatosporales</taxon>
        <taxon>Streptomycetaceae</taxon>
        <taxon>Streptomyces</taxon>
    </lineage>
</organism>
<dbReference type="KEGG" id="spav:Spa2297_25190"/>
<accession>A0A191V4Z6</accession>
<evidence type="ECO:0000313" key="2">
    <source>
        <dbReference type="Proteomes" id="UP000078468"/>
    </source>
</evidence>
<dbReference type="AlphaFoldDB" id="A0A191V4Z6"/>
<protein>
    <submittedName>
        <fullName evidence="1">Uncharacterized protein</fullName>
    </submittedName>
</protein>
<name>A0A191V4Z6_9ACTN</name>